<dbReference type="Proteomes" id="UP000001940">
    <property type="component" value="Chromosome V"/>
</dbReference>
<dbReference type="PANTHER" id="PTHR46891">
    <property type="entry name" value="SERPENTINE RECEPTOR, CLASS H-RELATED"/>
    <property type="match status" value="1"/>
</dbReference>
<feature type="transmembrane region" description="Helical" evidence="1">
    <location>
        <begin position="34"/>
        <end position="57"/>
    </location>
</feature>
<dbReference type="RefSeq" id="NP_504571.2">
    <property type="nucleotide sequence ID" value="NM_072170.2"/>
</dbReference>
<dbReference type="EMBL" id="BX284605">
    <property type="protein sequence ID" value="CCD69628.2"/>
    <property type="molecule type" value="Genomic_DNA"/>
</dbReference>
<keyword evidence="1" id="KW-1133">Transmembrane helix</keyword>
<dbReference type="WormBase" id="Y38A10A.3">
    <property type="protein sequence ID" value="CE52705"/>
    <property type="gene ID" value="WBGene00005236"/>
    <property type="gene designation" value="srh-10"/>
</dbReference>
<dbReference type="InParanoid" id="Q9UAX7"/>
<dbReference type="Pfam" id="PF10318">
    <property type="entry name" value="7TM_GPCR_Srh"/>
    <property type="match status" value="1"/>
</dbReference>
<keyword evidence="1" id="KW-0812">Transmembrane</keyword>
<dbReference type="AGR" id="WB:WBGene00005236"/>
<dbReference type="UCSC" id="Y38A10A.3">
    <property type="organism name" value="c. elegans"/>
</dbReference>
<dbReference type="PaxDb" id="6239-Y38A10A.3"/>
<dbReference type="PANTHER" id="PTHR46891:SF6">
    <property type="entry name" value="SERPENTINE RECEPTOR, CLASS H"/>
    <property type="match status" value="1"/>
</dbReference>
<organism evidence="2 3">
    <name type="scientific">Caenorhabditis elegans</name>
    <dbReference type="NCBI Taxonomy" id="6239"/>
    <lineage>
        <taxon>Eukaryota</taxon>
        <taxon>Metazoa</taxon>
        <taxon>Ecdysozoa</taxon>
        <taxon>Nematoda</taxon>
        <taxon>Chromadorea</taxon>
        <taxon>Rhabditida</taxon>
        <taxon>Rhabditina</taxon>
        <taxon>Rhabditomorpha</taxon>
        <taxon>Rhabditoidea</taxon>
        <taxon>Rhabditidae</taxon>
        <taxon>Peloderinae</taxon>
        <taxon>Caenorhabditis</taxon>
    </lineage>
</organism>
<dbReference type="FunCoup" id="Q9UAX7">
    <property type="interactions" value="381"/>
</dbReference>
<dbReference type="HOGENOM" id="CLU_067921_0_0_1"/>
<keyword evidence="3" id="KW-1185">Reference proteome</keyword>
<dbReference type="CTD" id="191844"/>
<protein>
    <submittedName>
        <fullName evidence="2">Serpentine Receptor, class H</fullName>
    </submittedName>
</protein>
<dbReference type="AlphaFoldDB" id="Q9UAX7"/>
<accession>Q9UAX7</accession>
<feature type="transmembrane region" description="Helical" evidence="1">
    <location>
        <begin position="272"/>
        <end position="295"/>
    </location>
</feature>
<dbReference type="eggNOG" id="ENOG502TFMT">
    <property type="taxonomic scope" value="Eukaryota"/>
</dbReference>
<dbReference type="PhylomeDB" id="Q9UAX7"/>
<feature type="transmembrane region" description="Helical" evidence="1">
    <location>
        <begin position="230"/>
        <end position="252"/>
    </location>
</feature>
<evidence type="ECO:0000313" key="3">
    <source>
        <dbReference type="Proteomes" id="UP000001940"/>
    </source>
</evidence>
<dbReference type="Bgee" id="WBGene00005236">
    <property type="expression patterns" value="Expressed in embryo"/>
</dbReference>
<evidence type="ECO:0000256" key="1">
    <source>
        <dbReference type="SAM" id="Phobius"/>
    </source>
</evidence>
<dbReference type="KEGG" id="cel:CELE_Y38A10A.3"/>
<keyword evidence="2" id="KW-0675">Receptor</keyword>
<sequence length="373" mass="42206">MGFFPEISIFSRSFQEWMDLIYDNREICKKPAPICYSMGLAMAHLIALPIYIMAFYTLYAEKSQNFKIYKRYLATHVISNFLFEFHLSVVMKPVLYLPYPVIRFSGAFFLTYINGFISFCIMYLFIASTGWSILELLYFRFKLISSNTVTSIWIAKSSVFVKNVRRILIVFSSCTFCFLLLGITGMFDQTAHKEKLEIINEFPELTCTSAVTLPKSSTDIKPIHLFNASVFVSIIVGSILCATMGSVSLLALREMVRECSSSLRTISMHRGFLISLFCQIGVHGVMLGFPLFVYMTSIVFHFDGNDVGYVAIVLASLHGAMSTLAMIVFTRPLLNFARSKLHSIFFPRNMSIRDVSFLSSSQSRHQSSAVNGG</sequence>
<evidence type="ECO:0000313" key="2">
    <source>
        <dbReference type="EMBL" id="CCD69628.2"/>
    </source>
</evidence>
<dbReference type="InterPro" id="IPR019422">
    <property type="entry name" value="7TM_GPCR_serpentine_rcpt_Srh"/>
</dbReference>
<evidence type="ECO:0000313" key="4">
    <source>
        <dbReference type="WormBase" id="Y38A10A.3"/>
    </source>
</evidence>
<reference evidence="2 3" key="1">
    <citation type="journal article" date="1998" name="Science">
        <title>Genome sequence of the nematode C. elegans: a platform for investigating biology.</title>
        <authorList>
            <consortium name="The C. elegans sequencing consortium"/>
            <person name="Sulson J.E."/>
            <person name="Waterston R."/>
        </authorList>
    </citation>
    <scope>NUCLEOTIDE SEQUENCE [LARGE SCALE GENOMIC DNA]</scope>
    <source>
        <strain evidence="2 3">Bristol N2</strain>
    </source>
</reference>
<gene>
    <name evidence="2 4" type="primary">srh-10</name>
    <name evidence="2" type="ORF">CELE_Y38A10A.3</name>
    <name evidence="4" type="ORF">Y38A10A.3</name>
</gene>
<dbReference type="PIR" id="T33993">
    <property type="entry name" value="T33993"/>
</dbReference>
<dbReference type="GeneID" id="191844"/>
<keyword evidence="1" id="KW-0472">Membrane</keyword>
<proteinExistence type="predicted"/>
<feature type="transmembrane region" description="Helical" evidence="1">
    <location>
        <begin position="167"/>
        <end position="187"/>
    </location>
</feature>
<name>Q9UAX7_CAEEL</name>
<feature type="transmembrane region" description="Helical" evidence="1">
    <location>
        <begin position="307"/>
        <end position="330"/>
    </location>
</feature>
<dbReference type="OrthoDB" id="5809679at2759"/>
<feature type="transmembrane region" description="Helical" evidence="1">
    <location>
        <begin position="109"/>
        <end position="131"/>
    </location>
</feature>
<feature type="transmembrane region" description="Helical" evidence="1">
    <location>
        <begin position="77"/>
        <end position="97"/>
    </location>
</feature>